<dbReference type="REBASE" id="31973">
    <property type="entry name" value="S1.Mha1ORF7100P"/>
</dbReference>
<dbReference type="Pfam" id="PF01420">
    <property type="entry name" value="Methylase_S"/>
    <property type="match status" value="1"/>
</dbReference>
<dbReference type="Proteomes" id="UP000008637">
    <property type="component" value="Chromosome"/>
</dbReference>
<dbReference type="AlphaFoldDB" id="E8ZHT4"/>
<evidence type="ECO:0000256" key="1">
    <source>
        <dbReference type="ARBA" id="ARBA00010923"/>
    </source>
</evidence>
<protein>
    <submittedName>
        <fullName evidence="5">Type I restriction-modification system, S subunit</fullName>
    </submittedName>
</protein>
<evidence type="ECO:0000313" key="6">
    <source>
        <dbReference type="Proteomes" id="UP000008637"/>
    </source>
</evidence>
<dbReference type="HOGENOM" id="CLU_021095_5_1_14"/>
<keyword evidence="2" id="KW-0680">Restriction system</keyword>
<proteinExistence type="inferred from homology"/>
<dbReference type="OrthoDB" id="396674at2"/>
<sequence length="196" mass="22506">MLKDLLEKEVKSFLLGEVCKIQRGRSFSSKEYRDEGDPILRVRNIQDNQLCTDGLVYFSPEECKKDLSKVVIKHGDIGVTTTGERCMAFLSQVDGSFYMNADICRIDPSPELIDKEYLFYFLLDLDLEPLIGGGVIPHLDIGKLKKVKVPIPSLSVQREIASKLGKFREIEREISLRDKQYEYYRNYLIMGSQGKQ</sequence>
<dbReference type="Gene3D" id="3.90.220.20">
    <property type="entry name" value="DNA methylase specificity domains"/>
    <property type="match status" value="1"/>
</dbReference>
<dbReference type="PANTHER" id="PTHR30408:SF12">
    <property type="entry name" value="TYPE I RESTRICTION ENZYME MJAVIII SPECIFICITY SUBUNIT"/>
    <property type="match status" value="1"/>
</dbReference>
<accession>E8ZHT4</accession>
<dbReference type="InterPro" id="IPR052021">
    <property type="entry name" value="Type-I_RS_S_subunit"/>
</dbReference>
<dbReference type="InterPro" id="IPR044946">
    <property type="entry name" value="Restrct_endonuc_typeI_TRD_sf"/>
</dbReference>
<dbReference type="GO" id="GO:0009307">
    <property type="term" value="P:DNA restriction-modification system"/>
    <property type="evidence" value="ECO:0007669"/>
    <property type="project" value="UniProtKB-KW"/>
</dbReference>
<reference evidence="5 6" key="1">
    <citation type="journal article" date="2011" name="J. Bacteriol.">
        <title>Complete genome sequence of Mycoplasma haemofelis, a hemotropic mycoplasma.</title>
        <authorList>
            <person name="Barker E.N."/>
            <person name="Helps C.R."/>
            <person name="Peters I.R."/>
            <person name="Darby A.C."/>
            <person name="Radford A.D."/>
            <person name="Tasker S."/>
        </authorList>
    </citation>
    <scope>NUCLEOTIDE SEQUENCE [LARGE SCALE GENOMIC DNA]</scope>
    <source>
        <strain evidence="5 6">Langford 1</strain>
    </source>
</reference>
<evidence type="ECO:0000259" key="4">
    <source>
        <dbReference type="Pfam" id="PF01420"/>
    </source>
</evidence>
<keyword evidence="6" id="KW-1185">Reference proteome</keyword>
<dbReference type="InterPro" id="IPR000055">
    <property type="entry name" value="Restrct_endonuc_typeI_TRD"/>
</dbReference>
<name>E8ZHT4_MYCHL</name>
<organism evidence="5 6">
    <name type="scientific">Mycoplasma haemofelis (strain Langford 1)</name>
    <name type="common">Haemobartonella felis</name>
    <dbReference type="NCBI Taxonomy" id="941640"/>
    <lineage>
        <taxon>Bacteria</taxon>
        <taxon>Bacillati</taxon>
        <taxon>Mycoplasmatota</taxon>
        <taxon>Mollicutes</taxon>
        <taxon>Mycoplasmataceae</taxon>
        <taxon>Mycoplasma</taxon>
    </lineage>
</organism>
<evidence type="ECO:0000313" key="5">
    <source>
        <dbReference type="EMBL" id="CBY92705.1"/>
    </source>
</evidence>
<dbReference type="KEGG" id="mha:HF1_06970"/>
<gene>
    <name evidence="5" type="primary">hsdS</name>
    <name evidence="5" type="ordered locus">HF1_06970</name>
</gene>
<feature type="domain" description="Type I restriction modification DNA specificity" evidence="4">
    <location>
        <begin position="8"/>
        <end position="172"/>
    </location>
</feature>
<dbReference type="PANTHER" id="PTHR30408">
    <property type="entry name" value="TYPE-1 RESTRICTION ENZYME ECOKI SPECIFICITY PROTEIN"/>
    <property type="match status" value="1"/>
</dbReference>
<dbReference type="SUPFAM" id="SSF116734">
    <property type="entry name" value="DNA methylase specificity domain"/>
    <property type="match status" value="1"/>
</dbReference>
<dbReference type="EMBL" id="FR773153">
    <property type="protein sequence ID" value="CBY92705.1"/>
    <property type="molecule type" value="Genomic_DNA"/>
</dbReference>
<dbReference type="GO" id="GO:0003677">
    <property type="term" value="F:DNA binding"/>
    <property type="evidence" value="ECO:0007669"/>
    <property type="project" value="UniProtKB-KW"/>
</dbReference>
<keyword evidence="3" id="KW-0238">DNA-binding</keyword>
<comment type="similarity">
    <text evidence="1">Belongs to the type-I restriction system S methylase family.</text>
</comment>
<evidence type="ECO:0000256" key="2">
    <source>
        <dbReference type="ARBA" id="ARBA00022747"/>
    </source>
</evidence>
<evidence type="ECO:0000256" key="3">
    <source>
        <dbReference type="ARBA" id="ARBA00023125"/>
    </source>
</evidence>